<dbReference type="CDD" id="cd00158">
    <property type="entry name" value="RHOD"/>
    <property type="match status" value="1"/>
</dbReference>
<dbReference type="InterPro" id="IPR036052">
    <property type="entry name" value="TrpB-like_PALP_sf"/>
</dbReference>
<dbReference type="Pfam" id="PF00291">
    <property type="entry name" value="PALP"/>
    <property type="match status" value="1"/>
</dbReference>
<dbReference type="InterPro" id="IPR050214">
    <property type="entry name" value="Cys_Synth/Cystath_Beta-Synth"/>
</dbReference>
<dbReference type="EMBL" id="JPKY01000036">
    <property type="protein sequence ID" value="KFH45186.1"/>
    <property type="molecule type" value="Genomic_DNA"/>
</dbReference>
<dbReference type="Proteomes" id="UP000029964">
    <property type="component" value="Unassembled WGS sequence"/>
</dbReference>
<proteinExistence type="predicted"/>
<dbReference type="HOGENOM" id="CLU_039949_1_0_1"/>
<keyword evidence="3" id="KW-1185">Reference proteome</keyword>
<dbReference type="Gene3D" id="3.40.50.1100">
    <property type="match status" value="2"/>
</dbReference>
<dbReference type="InterPro" id="IPR001926">
    <property type="entry name" value="TrpB-like_PALP"/>
</dbReference>
<dbReference type="InterPro" id="IPR036873">
    <property type="entry name" value="Rhodanese-like_dom_sf"/>
</dbReference>
<dbReference type="FunFam" id="3.40.50.1100:FF:000058">
    <property type="entry name" value="Cysteine synthase B, putative"/>
    <property type="match status" value="1"/>
</dbReference>
<reference evidence="3" key="1">
    <citation type="journal article" date="2014" name="Genome Announc.">
        <title>Genome sequence and annotation of Acremonium chrysogenum, producer of the beta-lactam antibiotic cephalosporin C.</title>
        <authorList>
            <person name="Terfehr D."/>
            <person name="Dahlmann T.A."/>
            <person name="Specht T."/>
            <person name="Zadra I."/>
            <person name="Kuernsteiner H."/>
            <person name="Kueck U."/>
        </authorList>
    </citation>
    <scope>NUCLEOTIDE SEQUENCE [LARGE SCALE GENOMIC DNA]</scope>
    <source>
        <strain evidence="3">ATCC 11550 / CBS 779.69 / DSM 880 / IAM 14645 / JCM 23072 / IMI 49137</strain>
    </source>
</reference>
<dbReference type="Gene3D" id="3.40.250.10">
    <property type="entry name" value="Rhodanese-like domain"/>
    <property type="match status" value="1"/>
</dbReference>
<evidence type="ECO:0000313" key="2">
    <source>
        <dbReference type="EMBL" id="KFH45186.1"/>
    </source>
</evidence>
<dbReference type="AlphaFoldDB" id="A0A086T754"/>
<feature type="domain" description="Rhodanese" evidence="1">
    <location>
        <begin position="388"/>
        <end position="503"/>
    </location>
</feature>
<dbReference type="PANTHER" id="PTHR10314">
    <property type="entry name" value="CYSTATHIONINE BETA-SYNTHASE"/>
    <property type="match status" value="1"/>
</dbReference>
<evidence type="ECO:0000259" key="1">
    <source>
        <dbReference type="PROSITE" id="PS50206"/>
    </source>
</evidence>
<protein>
    <submittedName>
        <fullName evidence="2">Putative siderophore biosynthesis protein-like protein</fullName>
    </submittedName>
</protein>
<comment type="caution">
    <text evidence="2">The sequence shown here is derived from an EMBL/GenBank/DDBJ whole genome shotgun (WGS) entry which is preliminary data.</text>
</comment>
<dbReference type="SMART" id="SM00450">
    <property type="entry name" value="RHOD"/>
    <property type="match status" value="1"/>
</dbReference>
<accession>A0A086T754</accession>
<evidence type="ECO:0000313" key="3">
    <source>
        <dbReference type="Proteomes" id="UP000029964"/>
    </source>
</evidence>
<gene>
    <name evidence="2" type="ORF">ACRE_040140</name>
</gene>
<dbReference type="STRING" id="857340.A0A086T754"/>
<dbReference type="SUPFAM" id="SSF52821">
    <property type="entry name" value="Rhodanese/Cell cycle control phosphatase"/>
    <property type="match status" value="1"/>
</dbReference>
<dbReference type="InterPro" id="IPR001763">
    <property type="entry name" value="Rhodanese-like_dom"/>
</dbReference>
<sequence length="538" mass="59501">MANPLNVYRGPDSVRDYFDPDSSPPLPLVEIPDCLNPYRRDGVRIYAKMMSMHPANNVKSMPAMNLLEKSVKPGTTETIIEYSSGSTVISMSLVARVFYDLPDVRAYLSNKTSLAKLRLMQFFGLDITLFGGPSQPEPDDERGGIRAAERIAKESDSVVNPNQYGNDDNWKSHIRWTGPQILRQLPEINLICAGMGTSGTMTGLGTFFKNTKPSVYRIGVCTAPGDRVPGPRSHALLAPVEFPWKSSVDHIEEVGSHDSYSLSLELCRQGIVCGPSSGFNLQGLYQFIESRKAKANGEGSLSELAGPDGEIHCVFLCCDLPYQYINEYFDKLGEAHFPQIHNEHLTKVDLYRYDDRWEKEASEAIRQFFHLDSALATTSVPMTSKVTPNPDTAIIDLRQPLDFQDFHLPGSVNVPFVHEDTPSPFSDPQVLDALWRRLEDTFRDGSGVDGLRDLTPNKQVLLLCYDGDSARVATSVLRAKGCEADSVKGGFRALRKLREMSCDDDAGSLRAGTGEQQSSAEVIKGLWKQPITVTAQAV</sequence>
<organism evidence="2 3">
    <name type="scientific">Hapsidospora chrysogenum (strain ATCC 11550 / CBS 779.69 / DSM 880 / IAM 14645 / JCM 23072 / IMI 49137)</name>
    <name type="common">Acremonium chrysogenum</name>
    <dbReference type="NCBI Taxonomy" id="857340"/>
    <lineage>
        <taxon>Eukaryota</taxon>
        <taxon>Fungi</taxon>
        <taxon>Dikarya</taxon>
        <taxon>Ascomycota</taxon>
        <taxon>Pezizomycotina</taxon>
        <taxon>Sordariomycetes</taxon>
        <taxon>Hypocreomycetidae</taxon>
        <taxon>Hypocreales</taxon>
        <taxon>Bionectriaceae</taxon>
        <taxon>Hapsidospora</taxon>
    </lineage>
</organism>
<dbReference type="OrthoDB" id="10259545at2759"/>
<name>A0A086T754_HAPC1</name>
<dbReference type="PROSITE" id="PS50206">
    <property type="entry name" value="RHODANESE_3"/>
    <property type="match status" value="1"/>
</dbReference>
<dbReference type="Pfam" id="PF00581">
    <property type="entry name" value="Rhodanese"/>
    <property type="match status" value="1"/>
</dbReference>
<dbReference type="SUPFAM" id="SSF53686">
    <property type="entry name" value="Tryptophan synthase beta subunit-like PLP-dependent enzymes"/>
    <property type="match status" value="1"/>
</dbReference>